<sequence length="380" mass="42806">MDFGFQRRCFLLIGAIFLLVQVQLLLVVTLAKTQVPLSSSSYDHIISSNSSGSLLRGRELLECDLFKGKWVVDDSYPLYAASSCPYIDSGFDCVKHGRSDKQYLKYAWQPNSCNLPRFNGLDLLRKWRGKKVMFVGDSLSQNQWQSLACLLHASAPKSKTTFLSGDSLTSLTFQDYGVTIYLYRSTFLVDIVKENIGRVLKLNSIQGGGAWKGMDVLVFNSWHWWEHRGHLQPWDYVQYGSTILKDMNRLEAYYKGMTTWARWVDLNINPSKTKVFFQGISPIHNQGKEWGSSSKNCYGELQPLQGSTYPAGLPQAQGVLNRVLASVKKPVQLLDITTLSQLRKDAHPSSYGGGSGIDCSHWCVPGLPDTWNQLLYASFI</sequence>
<protein>
    <submittedName>
        <fullName evidence="1">Uncharacterized protein</fullName>
    </submittedName>
</protein>
<comment type="caution">
    <text evidence="1">The sequence shown here is derived from an EMBL/GenBank/DDBJ whole genome shotgun (WGS) entry which is preliminary data.</text>
</comment>
<accession>A0ACB8Y8A1</accession>
<keyword evidence="2" id="KW-1185">Reference proteome</keyword>
<gene>
    <name evidence="1" type="ORF">L6452_35558</name>
</gene>
<evidence type="ECO:0000313" key="2">
    <source>
        <dbReference type="Proteomes" id="UP001055879"/>
    </source>
</evidence>
<reference evidence="1 2" key="2">
    <citation type="journal article" date="2022" name="Mol. Ecol. Resour.">
        <title>The genomes of chicory, endive, great burdock and yacon provide insights into Asteraceae paleo-polyploidization history and plant inulin production.</title>
        <authorList>
            <person name="Fan W."/>
            <person name="Wang S."/>
            <person name="Wang H."/>
            <person name="Wang A."/>
            <person name="Jiang F."/>
            <person name="Liu H."/>
            <person name="Zhao H."/>
            <person name="Xu D."/>
            <person name="Zhang Y."/>
        </authorList>
    </citation>
    <scope>NUCLEOTIDE SEQUENCE [LARGE SCALE GENOMIC DNA]</scope>
    <source>
        <strain evidence="2">cv. Niubang</strain>
    </source>
</reference>
<dbReference type="Proteomes" id="UP001055879">
    <property type="component" value="Linkage Group LG13"/>
</dbReference>
<proteinExistence type="predicted"/>
<reference evidence="2" key="1">
    <citation type="journal article" date="2022" name="Mol. Ecol. Resour.">
        <title>The genomes of chicory, endive, great burdock and yacon provide insights into Asteraceae palaeo-polyploidization history and plant inulin production.</title>
        <authorList>
            <person name="Fan W."/>
            <person name="Wang S."/>
            <person name="Wang H."/>
            <person name="Wang A."/>
            <person name="Jiang F."/>
            <person name="Liu H."/>
            <person name="Zhao H."/>
            <person name="Xu D."/>
            <person name="Zhang Y."/>
        </authorList>
    </citation>
    <scope>NUCLEOTIDE SEQUENCE [LARGE SCALE GENOMIC DNA]</scope>
    <source>
        <strain evidence="2">cv. Niubang</strain>
    </source>
</reference>
<name>A0ACB8Y8A1_ARCLA</name>
<organism evidence="1 2">
    <name type="scientific">Arctium lappa</name>
    <name type="common">Greater burdock</name>
    <name type="synonym">Lappa major</name>
    <dbReference type="NCBI Taxonomy" id="4217"/>
    <lineage>
        <taxon>Eukaryota</taxon>
        <taxon>Viridiplantae</taxon>
        <taxon>Streptophyta</taxon>
        <taxon>Embryophyta</taxon>
        <taxon>Tracheophyta</taxon>
        <taxon>Spermatophyta</taxon>
        <taxon>Magnoliopsida</taxon>
        <taxon>eudicotyledons</taxon>
        <taxon>Gunneridae</taxon>
        <taxon>Pentapetalae</taxon>
        <taxon>asterids</taxon>
        <taxon>campanulids</taxon>
        <taxon>Asterales</taxon>
        <taxon>Asteraceae</taxon>
        <taxon>Carduoideae</taxon>
        <taxon>Cardueae</taxon>
        <taxon>Arctiinae</taxon>
        <taxon>Arctium</taxon>
    </lineage>
</organism>
<dbReference type="EMBL" id="CM042059">
    <property type="protein sequence ID" value="KAI3680782.1"/>
    <property type="molecule type" value="Genomic_DNA"/>
</dbReference>
<evidence type="ECO:0000313" key="1">
    <source>
        <dbReference type="EMBL" id="KAI3680782.1"/>
    </source>
</evidence>